<reference evidence="2 3" key="1">
    <citation type="submission" date="2016-01" db="EMBL/GenBank/DDBJ databases">
        <title>High potential of lignocellulose degradation of a new Verrucomicrobia species.</title>
        <authorList>
            <person name="Wang Y."/>
            <person name="Shi Y."/>
            <person name="Qiu Z."/>
            <person name="Liu S."/>
            <person name="Yang H."/>
        </authorList>
    </citation>
    <scope>NUCLEOTIDE SEQUENCE [LARGE SCALE GENOMIC DNA]</scope>
    <source>
        <strain evidence="2 3">TSB47</strain>
    </source>
</reference>
<dbReference type="InterPro" id="IPR013785">
    <property type="entry name" value="Aldolase_TIM"/>
</dbReference>
<dbReference type="OrthoDB" id="9807051at2"/>
<comment type="caution">
    <text evidence="2">The sequence shown here is derived from an EMBL/GenBank/DDBJ whole genome shotgun (WGS) entry which is preliminary data.</text>
</comment>
<evidence type="ECO:0000313" key="3">
    <source>
        <dbReference type="Proteomes" id="UP000078486"/>
    </source>
</evidence>
<evidence type="ECO:0000256" key="1">
    <source>
        <dbReference type="ARBA" id="ARBA00023270"/>
    </source>
</evidence>
<dbReference type="PANTHER" id="PTHR10683">
    <property type="entry name" value="TRANSALDOLASE"/>
    <property type="match status" value="1"/>
</dbReference>
<dbReference type="AlphaFoldDB" id="A0A178IG55"/>
<organism evidence="2 3">
    <name type="scientific">Termitidicoccus mucosus</name>
    <dbReference type="NCBI Taxonomy" id="1184151"/>
    <lineage>
        <taxon>Bacteria</taxon>
        <taxon>Pseudomonadati</taxon>
        <taxon>Verrucomicrobiota</taxon>
        <taxon>Opitutia</taxon>
        <taxon>Opitutales</taxon>
        <taxon>Opitutaceae</taxon>
        <taxon>Termitidicoccus</taxon>
    </lineage>
</organism>
<name>A0A178IG55_9BACT</name>
<dbReference type="EMBL" id="LRRQ01000144">
    <property type="protein sequence ID" value="OAM88137.1"/>
    <property type="molecule type" value="Genomic_DNA"/>
</dbReference>
<dbReference type="SUPFAM" id="SSF51569">
    <property type="entry name" value="Aldolase"/>
    <property type="match status" value="1"/>
</dbReference>
<dbReference type="STRING" id="1184151.AW736_18880"/>
<dbReference type="Pfam" id="PF00923">
    <property type="entry name" value="TAL_FSA"/>
    <property type="match status" value="1"/>
</dbReference>
<dbReference type="InterPro" id="IPR001585">
    <property type="entry name" value="TAL/FSA"/>
</dbReference>
<gene>
    <name evidence="2" type="ORF">AW736_18880</name>
</gene>
<dbReference type="NCBIfam" id="NF009299">
    <property type="entry name" value="PRK12656.1"/>
    <property type="match status" value="1"/>
</dbReference>
<sequence length="231" mass="24540">MEIILDSANIAEIEKCDRRFALAGVTSNPTIIKKEGRLDFYPHFRKIREIIGENKSLHIQTLGATTEEMLAEARAVLAGVDGRVYIKIPVTEPGLEAIKTLAGGGVNVTATGIYTRMQAYLAAAAGARYLAPYCNRMEQMGIDFRAIIAEVSGVLARAGSPAKIVAASFKNITQTTDALAAGAAAVTMTPDILHSACDFAPIGLAVRDFHADWVSSQGADARLDTPLPGPI</sequence>
<protein>
    <recommendedName>
        <fullName evidence="4">Fructose-6-phosphate aldolase</fullName>
    </recommendedName>
</protein>
<proteinExistence type="predicted"/>
<dbReference type="PROSITE" id="PS00958">
    <property type="entry name" value="TRANSALDOLASE_2"/>
    <property type="match status" value="1"/>
</dbReference>
<dbReference type="Gene3D" id="3.20.20.70">
    <property type="entry name" value="Aldolase class I"/>
    <property type="match status" value="1"/>
</dbReference>
<dbReference type="Proteomes" id="UP000078486">
    <property type="component" value="Unassembled WGS sequence"/>
</dbReference>
<keyword evidence="3" id="KW-1185">Reference proteome</keyword>
<dbReference type="GO" id="GO:0005975">
    <property type="term" value="P:carbohydrate metabolic process"/>
    <property type="evidence" value="ECO:0007669"/>
    <property type="project" value="InterPro"/>
</dbReference>
<accession>A0A178IG55</accession>
<evidence type="ECO:0000313" key="2">
    <source>
        <dbReference type="EMBL" id="OAM88137.1"/>
    </source>
</evidence>
<dbReference type="InterPro" id="IPR018225">
    <property type="entry name" value="Transaldolase_AS"/>
</dbReference>
<dbReference type="PANTHER" id="PTHR10683:SF28">
    <property type="entry name" value="TRANSALDOLASE C"/>
    <property type="match status" value="1"/>
</dbReference>
<keyword evidence="1" id="KW-0704">Schiff base</keyword>
<evidence type="ECO:0008006" key="4">
    <source>
        <dbReference type="Google" id="ProtNLM"/>
    </source>
</evidence>
<dbReference type="PROSITE" id="PS01054">
    <property type="entry name" value="TRANSALDOLASE_1"/>
    <property type="match status" value="1"/>
</dbReference>